<dbReference type="Proteomes" id="UP000675121">
    <property type="component" value="Unassembled WGS sequence"/>
</dbReference>
<protein>
    <submittedName>
        <fullName evidence="1">Uncharacterized protein</fullName>
    </submittedName>
</protein>
<organism evidence="1 2">
    <name type="scientific">Paraburkholderia domus</name>
    <dbReference type="NCBI Taxonomy" id="2793075"/>
    <lineage>
        <taxon>Bacteria</taxon>
        <taxon>Pseudomonadati</taxon>
        <taxon>Pseudomonadota</taxon>
        <taxon>Betaproteobacteria</taxon>
        <taxon>Burkholderiales</taxon>
        <taxon>Burkholderiaceae</taxon>
        <taxon>Paraburkholderia</taxon>
    </lineage>
</organism>
<dbReference type="AlphaFoldDB" id="A0A9N8N0W6"/>
<accession>A0A9N8N0W6</accession>
<reference evidence="1" key="1">
    <citation type="submission" date="2021-02" db="EMBL/GenBank/DDBJ databases">
        <authorList>
            <person name="Vanwijnsberghe S."/>
        </authorList>
    </citation>
    <scope>NUCLEOTIDE SEQUENCE</scope>
    <source>
        <strain evidence="1">R-70211</strain>
    </source>
</reference>
<dbReference type="RefSeq" id="WP_201079904.1">
    <property type="nucleotide sequence ID" value="NZ_CAJNAS010000016.1"/>
</dbReference>
<keyword evidence="2" id="KW-1185">Reference proteome</keyword>
<gene>
    <name evidence="1" type="ORF">R70211_05214</name>
</gene>
<comment type="caution">
    <text evidence="1">The sequence shown here is derived from an EMBL/GenBank/DDBJ whole genome shotgun (WGS) entry which is preliminary data.</text>
</comment>
<name>A0A9N8N0W6_9BURK</name>
<proteinExistence type="predicted"/>
<dbReference type="EMBL" id="CAJNAS010000016">
    <property type="protein sequence ID" value="CAE6932849.1"/>
    <property type="molecule type" value="Genomic_DNA"/>
</dbReference>
<sequence length="52" mass="5480">MRPAIRNQCIVITVFSIAAAGLIQPYLPRGEAPEHSLIGAASRIGGLAGYMQ</sequence>
<evidence type="ECO:0000313" key="2">
    <source>
        <dbReference type="Proteomes" id="UP000675121"/>
    </source>
</evidence>
<evidence type="ECO:0000313" key="1">
    <source>
        <dbReference type="EMBL" id="CAE6932849.1"/>
    </source>
</evidence>